<evidence type="ECO:0000256" key="3">
    <source>
        <dbReference type="ARBA" id="ARBA00022801"/>
    </source>
</evidence>
<feature type="active site" description="O-isoaspartyl threonine intermediate" evidence="5">
    <location>
        <position position="141"/>
    </location>
</feature>
<sequence length="499" mass="54447">MIPRATIQLLLSCLCCARLYAFSPSLSRTNQFPVGNNRSCRHRSKSCDSVRRHTSVDHDEASDNTIDTDINAADSIHSATLASASHTDLTRLDELPIHNSVASDAGPLWKEELCDDPALCTVIPHRGRPRKRVLVLCTGGTLTMQNDAMKGNSLAPVQGALTKYLAGMSELTSDPEMPEIISHEYTPLIDSSDMGPGDWAMLARDIYTNYYYFDGFVILMGTDTMAYAASALTFMLQNLGKPVIFTGSQIPLREPYNDARKNLIMATIFASSDTMSEVAIFFHDRLVRGCRATKVNTSKLKAFDSPNLPPLAEIGINIIENDHLFRPPPRGSFKINTAMDTRMITLRLVPGFDDASIKAMIDAARQTHLKGLILQLYGTGNLPSLKDGLIDCLASAAKAGVVVVATTQCVTGSVIMGHYATGQKLLGAGVVSASDMTIEATTTKLAYLLGRQDLTISEVRDLMTVDLRGEMTPEKELPPPPLASTYQKVIAKKNRSRIY</sequence>
<dbReference type="SUPFAM" id="SSF53774">
    <property type="entry name" value="Glutaminase/Asparaginase"/>
    <property type="match status" value="1"/>
</dbReference>
<dbReference type="InterPro" id="IPR036152">
    <property type="entry name" value="Asp/glu_Ase-like_sf"/>
</dbReference>
<comment type="caution">
    <text evidence="10">The sequence shown here is derived from an EMBL/GenBank/DDBJ whole genome shotgun (WGS) entry which is preliminary data.</text>
</comment>
<dbReference type="PIRSF" id="PIRSF001220">
    <property type="entry name" value="L-ASNase_gatD"/>
    <property type="match status" value="1"/>
</dbReference>
<protein>
    <recommendedName>
        <fullName evidence="2">asparaginase</fullName>
        <ecNumber evidence="2">3.5.1.1</ecNumber>
    </recommendedName>
</protein>
<evidence type="ECO:0000256" key="5">
    <source>
        <dbReference type="PIRSR" id="PIRSR001220-1"/>
    </source>
</evidence>
<dbReference type="FunFam" id="3.40.50.40:FF:000001">
    <property type="entry name" value="L-asparaginase 1"/>
    <property type="match status" value="1"/>
</dbReference>
<comment type="catalytic activity">
    <reaction evidence="4">
        <text>L-asparagine + H2O = L-aspartate + NH4(+)</text>
        <dbReference type="Rhea" id="RHEA:21016"/>
        <dbReference type="ChEBI" id="CHEBI:15377"/>
        <dbReference type="ChEBI" id="CHEBI:28938"/>
        <dbReference type="ChEBI" id="CHEBI:29991"/>
        <dbReference type="ChEBI" id="CHEBI:58048"/>
        <dbReference type="EC" id="3.5.1.1"/>
    </reaction>
</comment>
<dbReference type="PANTHER" id="PTHR11707">
    <property type="entry name" value="L-ASPARAGINASE"/>
    <property type="match status" value="1"/>
</dbReference>
<evidence type="ECO:0000256" key="7">
    <source>
        <dbReference type="SAM" id="SignalP"/>
    </source>
</evidence>
<dbReference type="PROSITE" id="PS51732">
    <property type="entry name" value="ASN_GLN_ASE_3"/>
    <property type="match status" value="1"/>
</dbReference>
<accession>A0ABD3PIV7</accession>
<dbReference type="CDD" id="cd08963">
    <property type="entry name" value="L-asparaginase_I"/>
    <property type="match status" value="1"/>
</dbReference>
<dbReference type="InterPro" id="IPR041725">
    <property type="entry name" value="L-asparaginase_I"/>
</dbReference>
<evidence type="ECO:0000313" key="10">
    <source>
        <dbReference type="EMBL" id="KAL3787261.1"/>
    </source>
</evidence>
<dbReference type="Gene3D" id="3.40.50.40">
    <property type="match status" value="1"/>
</dbReference>
<dbReference type="InterPro" id="IPR006034">
    <property type="entry name" value="Asparaginase/glutaminase-like"/>
</dbReference>
<dbReference type="EC" id="3.5.1.1" evidence="2"/>
<keyword evidence="11" id="KW-1185">Reference proteome</keyword>
<feature type="signal peptide" evidence="7">
    <location>
        <begin position="1"/>
        <end position="21"/>
    </location>
</feature>
<feature type="binding site" evidence="6">
    <location>
        <position position="191"/>
    </location>
    <ligand>
        <name>substrate</name>
    </ligand>
</feature>
<dbReference type="Pfam" id="PF17763">
    <property type="entry name" value="Asparaginase_C"/>
    <property type="match status" value="1"/>
</dbReference>
<dbReference type="PRINTS" id="PR00139">
    <property type="entry name" value="ASNGLNASE"/>
</dbReference>
<comment type="similarity">
    <text evidence="1">Belongs to the asparaginase 1 family.</text>
</comment>
<dbReference type="SMART" id="SM00870">
    <property type="entry name" value="Asparaginase"/>
    <property type="match status" value="1"/>
</dbReference>
<dbReference type="PANTHER" id="PTHR11707:SF28">
    <property type="entry name" value="60 KDA LYSOPHOSPHOLIPASE"/>
    <property type="match status" value="1"/>
</dbReference>
<dbReference type="Pfam" id="PF00710">
    <property type="entry name" value="Asparaginase"/>
    <property type="match status" value="1"/>
</dbReference>
<evidence type="ECO:0000256" key="4">
    <source>
        <dbReference type="ARBA" id="ARBA00049366"/>
    </source>
</evidence>
<dbReference type="GO" id="GO:0009066">
    <property type="term" value="P:aspartate family amino acid metabolic process"/>
    <property type="evidence" value="ECO:0007669"/>
    <property type="project" value="UniProtKB-ARBA"/>
</dbReference>
<keyword evidence="7" id="KW-0732">Signal</keyword>
<dbReference type="EMBL" id="JABMIG020000178">
    <property type="protein sequence ID" value="KAL3787261.1"/>
    <property type="molecule type" value="Genomic_DNA"/>
</dbReference>
<dbReference type="InterPro" id="IPR006033">
    <property type="entry name" value="AsnA_fam"/>
</dbReference>
<keyword evidence="3" id="KW-0378">Hydrolase</keyword>
<dbReference type="Proteomes" id="UP001516023">
    <property type="component" value="Unassembled WGS sequence"/>
</dbReference>
<proteinExistence type="inferred from homology"/>
<dbReference type="SFLD" id="SFLDS00057">
    <property type="entry name" value="Glutaminase/Asparaginase"/>
    <property type="match status" value="1"/>
</dbReference>
<dbReference type="AlphaFoldDB" id="A0ABD3PIV7"/>
<evidence type="ECO:0000259" key="8">
    <source>
        <dbReference type="Pfam" id="PF00710"/>
    </source>
</evidence>
<evidence type="ECO:0000256" key="1">
    <source>
        <dbReference type="ARBA" id="ARBA00010518"/>
    </source>
</evidence>
<evidence type="ECO:0000256" key="2">
    <source>
        <dbReference type="ARBA" id="ARBA00012920"/>
    </source>
</evidence>
<feature type="domain" description="L-asparaginase N-terminal" evidence="8">
    <location>
        <begin position="132"/>
        <end position="317"/>
    </location>
</feature>
<dbReference type="InterPro" id="IPR040919">
    <property type="entry name" value="Asparaginase_C"/>
</dbReference>
<feature type="domain" description="Asparaginase/glutaminase C-terminal" evidence="9">
    <location>
        <begin position="346"/>
        <end position="463"/>
    </location>
</feature>
<evidence type="ECO:0000313" key="11">
    <source>
        <dbReference type="Proteomes" id="UP001516023"/>
    </source>
</evidence>
<dbReference type="InterPro" id="IPR037152">
    <property type="entry name" value="L-asparaginase_N_sf"/>
</dbReference>
<name>A0ABD3PIV7_9STRA</name>
<feature type="chain" id="PRO_5044756591" description="asparaginase" evidence="7">
    <location>
        <begin position="22"/>
        <end position="499"/>
    </location>
</feature>
<evidence type="ECO:0000259" key="9">
    <source>
        <dbReference type="Pfam" id="PF17763"/>
    </source>
</evidence>
<feature type="binding site" evidence="6">
    <location>
        <begin position="222"/>
        <end position="223"/>
    </location>
    <ligand>
        <name>substrate</name>
    </ligand>
</feature>
<dbReference type="PIRSF" id="PIRSF500176">
    <property type="entry name" value="L_ASNase"/>
    <property type="match status" value="1"/>
</dbReference>
<dbReference type="InterPro" id="IPR027474">
    <property type="entry name" value="L-asparaginase_N"/>
</dbReference>
<dbReference type="NCBIfam" id="TIGR00519">
    <property type="entry name" value="asnASE_I"/>
    <property type="match status" value="1"/>
</dbReference>
<evidence type="ECO:0000256" key="6">
    <source>
        <dbReference type="PIRSR" id="PIRSR001220-2"/>
    </source>
</evidence>
<gene>
    <name evidence="10" type="ORF">HJC23_004135</name>
</gene>
<dbReference type="InterPro" id="IPR027473">
    <property type="entry name" value="L-asparaginase_C"/>
</dbReference>
<dbReference type="GO" id="GO:0004067">
    <property type="term" value="F:asparaginase activity"/>
    <property type="evidence" value="ECO:0007669"/>
    <property type="project" value="UniProtKB-UniRule"/>
</dbReference>
<organism evidence="10 11">
    <name type="scientific">Cyclotella cryptica</name>
    <dbReference type="NCBI Taxonomy" id="29204"/>
    <lineage>
        <taxon>Eukaryota</taxon>
        <taxon>Sar</taxon>
        <taxon>Stramenopiles</taxon>
        <taxon>Ochrophyta</taxon>
        <taxon>Bacillariophyta</taxon>
        <taxon>Coscinodiscophyceae</taxon>
        <taxon>Thalassiosirophycidae</taxon>
        <taxon>Stephanodiscales</taxon>
        <taxon>Stephanodiscaceae</taxon>
        <taxon>Cyclotella</taxon>
    </lineage>
</organism>
<dbReference type="Gene3D" id="3.40.50.1170">
    <property type="entry name" value="L-asparaginase, N-terminal domain"/>
    <property type="match status" value="1"/>
</dbReference>
<dbReference type="FunFam" id="3.40.50.1170:FF:000001">
    <property type="entry name" value="L-asparaginase 2"/>
    <property type="match status" value="1"/>
</dbReference>
<reference evidence="10 11" key="1">
    <citation type="journal article" date="2020" name="G3 (Bethesda)">
        <title>Improved Reference Genome for Cyclotella cryptica CCMP332, a Model for Cell Wall Morphogenesis, Salinity Adaptation, and Lipid Production in Diatoms (Bacillariophyta).</title>
        <authorList>
            <person name="Roberts W.R."/>
            <person name="Downey K.M."/>
            <person name="Ruck E.C."/>
            <person name="Traller J.C."/>
            <person name="Alverson A.J."/>
        </authorList>
    </citation>
    <scope>NUCLEOTIDE SEQUENCE [LARGE SCALE GENOMIC DNA]</scope>
    <source>
        <strain evidence="10 11">CCMP332</strain>
    </source>
</reference>